<dbReference type="GO" id="GO:0047244">
    <property type="term" value="F:N-acetylglucosaminyldiphosphoundecaprenol N-acetyl-beta-D-mannosaminyltransferase activity"/>
    <property type="evidence" value="ECO:0007669"/>
    <property type="project" value="UniProtKB-UniRule"/>
</dbReference>
<gene>
    <name evidence="6" type="ORF">NBRC111893_730</name>
</gene>
<dbReference type="OrthoDB" id="9771846at2"/>
<evidence type="ECO:0000256" key="2">
    <source>
        <dbReference type="ARBA" id="ARBA00022679"/>
    </source>
</evidence>
<dbReference type="RefSeq" id="WP_125007931.1">
    <property type="nucleotide sequence ID" value="NZ_BEXA01000002.1"/>
</dbReference>
<dbReference type="PANTHER" id="PTHR34136:SF1">
    <property type="entry name" value="UDP-N-ACETYL-D-MANNOSAMINURONIC ACID TRANSFERASE"/>
    <property type="match status" value="1"/>
</dbReference>
<keyword evidence="1 5" id="KW-0328">Glycosyltransferase</keyword>
<protein>
    <recommendedName>
        <fullName evidence="5">N-acetylglucosaminyldiphosphoundecaprenol N-acetyl-beta-D-mannosaminyltransferase</fullName>
        <ecNumber evidence="5">2.4.1.187</ecNumber>
    </recommendedName>
    <alternativeName>
        <fullName evidence="5">N-acetylmannosaminyltransferase</fullName>
    </alternativeName>
    <alternativeName>
        <fullName evidence="5">UDP-N-acetylmannosamine transferase</fullName>
    </alternativeName>
    <alternativeName>
        <fullName evidence="5">UDP-N-acetylmannosamine:N-acetylglucosaminyl pyrophosphorylundecaprenol N-acetylmannosaminyltransferase</fullName>
    </alternativeName>
</protein>
<keyword evidence="4 5" id="KW-0961">Cell wall biogenesis/degradation</keyword>
<dbReference type="CDD" id="cd06533">
    <property type="entry name" value="Glyco_transf_WecG_TagA"/>
    <property type="match status" value="1"/>
</dbReference>
<evidence type="ECO:0000256" key="3">
    <source>
        <dbReference type="ARBA" id="ARBA00022944"/>
    </source>
</evidence>
<dbReference type="GO" id="GO:0019350">
    <property type="term" value="P:teichoic acid biosynthetic process"/>
    <property type="evidence" value="ECO:0007669"/>
    <property type="project" value="UniProtKB-UniRule"/>
</dbReference>
<dbReference type="AlphaFoldDB" id="A0A401FJP4"/>
<dbReference type="HAMAP" id="MF_02070">
    <property type="entry name" value="TagA_TarA"/>
    <property type="match status" value="1"/>
</dbReference>
<dbReference type="UniPathway" id="UPA00632"/>
<keyword evidence="7" id="KW-1185">Reference proteome</keyword>
<dbReference type="Pfam" id="PF03808">
    <property type="entry name" value="Glyco_tran_WecG"/>
    <property type="match status" value="1"/>
</dbReference>
<evidence type="ECO:0000256" key="4">
    <source>
        <dbReference type="ARBA" id="ARBA00023316"/>
    </source>
</evidence>
<sequence>MNQSTNIINILGVDFDNTTLDNFLDIVTKRITEHRRTFVVTANPEIVMYANSHSSFNTLIKAADFIIPDGIGIIIGSRIIANPLKERVTGYDVFIRLLKWGSTNGKSAFFVGAKPNVIKDLQKVVSKQYPGLTISGTQDGYYKDESSVSEAIRVASPDMVFVATGSPKQEEFINRNLNKSEALFMGVGGSFDVLTGNVKRAPKKWQDLHVEWLYRTLKEPSRFKRLMILPKYLIRVFEQRQQTKRH</sequence>
<evidence type="ECO:0000313" key="6">
    <source>
        <dbReference type="EMBL" id="GAY72584.1"/>
    </source>
</evidence>
<dbReference type="Proteomes" id="UP000286974">
    <property type="component" value="Unassembled WGS sequence"/>
</dbReference>
<proteinExistence type="inferred from homology"/>
<dbReference type="InterPro" id="IPR034714">
    <property type="entry name" value="TagA_TarA"/>
</dbReference>
<comment type="catalytic activity">
    <reaction evidence="5">
        <text>UDP-N-acetyl-alpha-D-mannosamine + N-acetyl-alpha-D-glucosaminyl-di-trans,octa-cis-undecaprenyl diphosphate = N-acetyl-beta-D-mannosaminyl-(1-&gt;4)-N-acetyl-alpha-D-glucosaminyl di-trans,octa-cis-undecaprenyl diphosphate + UDP + H(+)</text>
        <dbReference type="Rhea" id="RHEA:16053"/>
        <dbReference type="ChEBI" id="CHEBI:15378"/>
        <dbReference type="ChEBI" id="CHEBI:58223"/>
        <dbReference type="ChEBI" id="CHEBI:62959"/>
        <dbReference type="ChEBI" id="CHEBI:68623"/>
        <dbReference type="ChEBI" id="CHEBI:132210"/>
        <dbReference type="EC" id="2.4.1.187"/>
    </reaction>
</comment>
<comment type="caution">
    <text evidence="6">The sequence shown here is derived from an EMBL/GenBank/DDBJ whole genome shotgun (WGS) entry which is preliminary data.</text>
</comment>
<dbReference type="EMBL" id="BEXA01000002">
    <property type="protein sequence ID" value="GAY72584.1"/>
    <property type="molecule type" value="Genomic_DNA"/>
</dbReference>
<dbReference type="EC" id="2.4.1.187" evidence="5"/>
<keyword evidence="3 5" id="KW-0777">Teichoic acid biosynthesis</keyword>
<dbReference type="PANTHER" id="PTHR34136">
    <property type="match status" value="1"/>
</dbReference>
<name>A0A401FJP4_9LACO</name>
<evidence type="ECO:0000313" key="7">
    <source>
        <dbReference type="Proteomes" id="UP000286974"/>
    </source>
</evidence>
<keyword evidence="2 5" id="KW-0808">Transferase</keyword>
<reference evidence="6 7" key="1">
    <citation type="submission" date="2017-11" db="EMBL/GenBank/DDBJ databases">
        <title>Draft Genome Sequence of Lactobacillus curieae NBRC 111893 isolated from Koso, a Japanese sugar-Vegetable Fermented Beverage.</title>
        <authorList>
            <person name="Chiou T.Y."/>
            <person name="Oshima K."/>
            <person name="Suda W."/>
            <person name="Hattori M."/>
            <person name="Takahashi T."/>
        </authorList>
    </citation>
    <scope>NUCLEOTIDE SEQUENCE [LARGE SCALE GENOMIC DNA]</scope>
    <source>
        <strain evidence="6 7">NBRC111893</strain>
    </source>
</reference>
<comment type="similarity">
    <text evidence="5">Belongs to the glycosyltransferase 26 family. TagA/TarA subfamily.</text>
</comment>
<organism evidence="6 7">
    <name type="scientific">Lentilactobacillus kosonis</name>
    <dbReference type="NCBI Taxonomy" id="2810561"/>
    <lineage>
        <taxon>Bacteria</taxon>
        <taxon>Bacillati</taxon>
        <taxon>Bacillota</taxon>
        <taxon>Bacilli</taxon>
        <taxon>Lactobacillales</taxon>
        <taxon>Lactobacillaceae</taxon>
        <taxon>Lentilactobacillus</taxon>
    </lineage>
</organism>
<evidence type="ECO:0000256" key="1">
    <source>
        <dbReference type="ARBA" id="ARBA00022676"/>
    </source>
</evidence>
<accession>A0A401FJP4</accession>
<evidence type="ECO:0000256" key="5">
    <source>
        <dbReference type="HAMAP-Rule" id="MF_02070"/>
    </source>
</evidence>
<dbReference type="NCBIfam" id="TIGR00696">
    <property type="entry name" value="wecG_tagA_cpsF"/>
    <property type="match status" value="1"/>
</dbReference>
<dbReference type="InterPro" id="IPR004629">
    <property type="entry name" value="WecG_TagA_CpsF"/>
</dbReference>
<dbReference type="GO" id="GO:0071555">
    <property type="term" value="P:cell wall organization"/>
    <property type="evidence" value="ECO:0007669"/>
    <property type="project" value="UniProtKB-KW"/>
</dbReference>
<comment type="function">
    <text evidence="5">Catalyzes the conversion of GlcNAc-PP-undecaprenol into ManNAc-GlcNAc-PP-undecaprenol, the first committed lipid intermediate in the de novo synthesis of teichoic acid.</text>
</comment>
<comment type="pathway">
    <text evidence="5">Cell wall biogenesis; teichoic acid biosynthesis.</text>
</comment>